<dbReference type="Pfam" id="PF12937">
    <property type="entry name" value="F-box-like"/>
    <property type="match status" value="1"/>
</dbReference>
<dbReference type="PANTHER" id="PTHR13318:SF95">
    <property type="entry name" value="F-BOX PROTEIN YLR352W"/>
    <property type="match status" value="1"/>
</dbReference>
<protein>
    <submittedName>
        <fullName evidence="5">F-box and leucine rich repeat protein 6</fullName>
    </submittedName>
</protein>
<dbReference type="InterPro" id="IPR001611">
    <property type="entry name" value="Leu-rich_rpt"/>
</dbReference>
<dbReference type="FunFam" id="1.20.1280.50:FF:000035">
    <property type="entry name" value="F-box/LRR-repeat protein 6 isoform X2"/>
    <property type="match status" value="1"/>
</dbReference>
<dbReference type="AlphaFoldDB" id="A0A3B4U8G1"/>
<keyword evidence="1" id="KW-0433">Leucine-rich repeat</keyword>
<dbReference type="Proteomes" id="UP000261420">
    <property type="component" value="Unplaced"/>
</dbReference>
<dbReference type="SUPFAM" id="SSF81383">
    <property type="entry name" value="F-box domain"/>
    <property type="match status" value="1"/>
</dbReference>
<dbReference type="SUPFAM" id="SSF52047">
    <property type="entry name" value="RNI-like"/>
    <property type="match status" value="1"/>
</dbReference>
<evidence type="ECO:0000259" key="4">
    <source>
        <dbReference type="Pfam" id="PF12937"/>
    </source>
</evidence>
<evidence type="ECO:0000256" key="1">
    <source>
        <dbReference type="ARBA" id="ARBA00022614"/>
    </source>
</evidence>
<evidence type="ECO:0000256" key="2">
    <source>
        <dbReference type="ARBA" id="ARBA00022786"/>
    </source>
</evidence>
<reference evidence="5" key="1">
    <citation type="submission" date="2025-08" db="UniProtKB">
        <authorList>
            <consortium name="Ensembl"/>
        </authorList>
    </citation>
    <scope>IDENTIFICATION</scope>
</reference>
<dbReference type="GO" id="GO:0031146">
    <property type="term" value="P:SCF-dependent proteasomal ubiquitin-dependent protein catabolic process"/>
    <property type="evidence" value="ECO:0007669"/>
    <property type="project" value="TreeGrafter"/>
</dbReference>
<sequence>ICPLNIPSLTKLRVEVPKPTNYNDWGNFLPSDKIAQLENQSIYMLLVISSTTSQYDGSAWTPQKKGSKKKKPTKRKLKGNQVKKKKKICAKPKPAIDPVTKTEEDVALFVPQKAMDHRWGQSLPEEVLINIFQMVVVQDGAVPFLCRVGRVCRLWNAAASSPVLWRDVTVGFCWIAPGKNQLPKTQKKIKDTVNWLAENRFSQLRDFSLCHWTKNVNHAVEVVSQFCPQLRSLKLSYCTGLTVGAFQSLGLHCRSLQSINFQYSEVQHRLQVSFMTFRMLNVRPLHKTMRSGANSAPGFPLLEELCIATTSYSYMTDKDLWDILFGSTKLRVLDLRGCSRITPSGLATLPCLELECLFWGQYFSSHVGLSSLKKGLHVVTQKWSQTLQQLDIANQLFTEEDLEIAMSYLAGTTEADTLRSLNLSGTRITPSALRSVIGQMTALSYLNLSSCRYLPRGLKRIYRGQEDIRQLLEKL</sequence>
<proteinExistence type="predicted"/>
<name>A0A3B4U8G1_SERDU</name>
<dbReference type="CDD" id="cd22119">
    <property type="entry name" value="F-box_FBXL6"/>
    <property type="match status" value="1"/>
</dbReference>
<accession>A0A3B4U8G1</accession>
<keyword evidence="6" id="KW-1185">Reference proteome</keyword>
<evidence type="ECO:0000313" key="6">
    <source>
        <dbReference type="Proteomes" id="UP000261420"/>
    </source>
</evidence>
<dbReference type="Gene3D" id="1.20.1280.50">
    <property type="match status" value="1"/>
</dbReference>
<feature type="domain" description="F-box" evidence="4">
    <location>
        <begin position="122"/>
        <end position="168"/>
    </location>
</feature>
<evidence type="ECO:0000313" key="5">
    <source>
        <dbReference type="Ensembl" id="ENSSDUP00000014939.1"/>
    </source>
</evidence>
<dbReference type="GO" id="GO:0019005">
    <property type="term" value="C:SCF ubiquitin ligase complex"/>
    <property type="evidence" value="ECO:0007669"/>
    <property type="project" value="InterPro"/>
</dbReference>
<feature type="compositionally biased region" description="Basic residues" evidence="3">
    <location>
        <begin position="65"/>
        <end position="83"/>
    </location>
</feature>
<dbReference type="Ensembl" id="ENSSDUT00000015223.1">
    <property type="protein sequence ID" value="ENSSDUP00000014939.1"/>
    <property type="gene ID" value="ENSSDUG00000010895.1"/>
</dbReference>
<dbReference type="InterPro" id="IPR032675">
    <property type="entry name" value="LRR_dom_sf"/>
</dbReference>
<dbReference type="PANTHER" id="PTHR13318">
    <property type="entry name" value="PARTNER OF PAIRED, ISOFORM B-RELATED"/>
    <property type="match status" value="1"/>
</dbReference>
<keyword evidence="2" id="KW-0833">Ubl conjugation pathway</keyword>
<evidence type="ECO:0000256" key="3">
    <source>
        <dbReference type="SAM" id="MobiDB-lite"/>
    </source>
</evidence>
<dbReference type="SMART" id="SM00367">
    <property type="entry name" value="LRR_CC"/>
    <property type="match status" value="3"/>
</dbReference>
<reference evidence="5" key="2">
    <citation type="submission" date="2025-09" db="UniProtKB">
        <authorList>
            <consortium name="Ensembl"/>
        </authorList>
    </citation>
    <scope>IDENTIFICATION</scope>
</reference>
<organism evidence="5 6">
    <name type="scientific">Seriola dumerili</name>
    <name type="common">Greater amberjack</name>
    <name type="synonym">Caranx dumerili</name>
    <dbReference type="NCBI Taxonomy" id="41447"/>
    <lineage>
        <taxon>Eukaryota</taxon>
        <taxon>Metazoa</taxon>
        <taxon>Chordata</taxon>
        <taxon>Craniata</taxon>
        <taxon>Vertebrata</taxon>
        <taxon>Euteleostomi</taxon>
        <taxon>Actinopterygii</taxon>
        <taxon>Neopterygii</taxon>
        <taxon>Teleostei</taxon>
        <taxon>Neoteleostei</taxon>
        <taxon>Acanthomorphata</taxon>
        <taxon>Carangaria</taxon>
        <taxon>Carangiformes</taxon>
        <taxon>Carangidae</taxon>
        <taxon>Seriola</taxon>
    </lineage>
</organism>
<dbReference type="GeneTree" id="ENSGT00390000009358"/>
<dbReference type="InterPro" id="IPR036047">
    <property type="entry name" value="F-box-like_dom_sf"/>
</dbReference>
<dbReference type="OMA" id="INAICEQ"/>
<dbReference type="Pfam" id="PF13516">
    <property type="entry name" value="LRR_6"/>
    <property type="match status" value="1"/>
</dbReference>
<dbReference type="InterPro" id="IPR001810">
    <property type="entry name" value="F-box_dom"/>
</dbReference>
<dbReference type="InterPro" id="IPR006553">
    <property type="entry name" value="Leu-rich_rpt_Cys-con_subtyp"/>
</dbReference>
<dbReference type="InterPro" id="IPR047922">
    <property type="entry name" value="FBXL6_F-box"/>
</dbReference>
<feature type="region of interest" description="Disordered" evidence="3">
    <location>
        <begin position="55"/>
        <end position="83"/>
    </location>
</feature>
<dbReference type="Gene3D" id="3.80.10.10">
    <property type="entry name" value="Ribonuclease Inhibitor"/>
    <property type="match status" value="2"/>
</dbReference>